<name>A0A2A2APY6_9BURK</name>
<dbReference type="RefSeq" id="WP_095556536.1">
    <property type="nucleotide sequence ID" value="NZ_NSJD01000004.1"/>
</dbReference>
<organism evidence="1 2">
    <name type="scientific">Vandammella animalimorsus</name>
    <dbReference type="NCBI Taxonomy" id="2029117"/>
    <lineage>
        <taxon>Bacteria</taxon>
        <taxon>Pseudomonadati</taxon>
        <taxon>Pseudomonadota</taxon>
        <taxon>Betaproteobacteria</taxon>
        <taxon>Burkholderiales</taxon>
        <taxon>Comamonadaceae</taxon>
        <taxon>Vandammella</taxon>
    </lineage>
</organism>
<gene>
    <name evidence="1" type="ORF">CK623_04435</name>
</gene>
<accession>A0A2A2APY6</accession>
<dbReference type="AlphaFoldDB" id="A0A2A2APY6"/>
<comment type="caution">
    <text evidence="1">The sequence shown here is derived from an EMBL/GenBank/DDBJ whole genome shotgun (WGS) entry which is preliminary data.</text>
</comment>
<proteinExistence type="predicted"/>
<dbReference type="Proteomes" id="UP000218644">
    <property type="component" value="Unassembled WGS sequence"/>
</dbReference>
<sequence length="389" mass="41500">MNATVCTALPGGACLRVTAQSLQAADAARSEVLLGFDNMPRSISHSKASRTDLQAALRTARMLDGEPAQAAQVEITFGLQGALPADFPGDVLLALAQLNAVLAERSLRGLWAASRIWTVGCIGEGDWERAMLQALPGPWQQRCLEALSARPPEDLRGCQLILPSAAQADPVVVTLLEATKTCHPQAHCLLASHVRPEGGHASGMRSAKVWFPITGAQEGAGLEPLELMLRRVTSAASAGIEVVGPASPAIAEQVRELLHATRRLGRLDAQGLYWQTLVRLPALAFNGQSYQLALLLADRMAHGCEFHMPPGRRLFATGALHLTDTGCEVHLPPERAAMLQKCALLLRNAGRGDRVLLPGNWASALQETTPAFAERGISLAFVRHPVAVP</sequence>
<protein>
    <submittedName>
        <fullName evidence="1">Uncharacterized protein</fullName>
    </submittedName>
</protein>
<reference evidence="1 2" key="1">
    <citation type="submission" date="2017-08" db="EMBL/GenBank/DDBJ databases">
        <title>WGS of Clinical strains of the CDC Group NO-1 linked to zoonotic infections in humans.</title>
        <authorList>
            <person name="Bernier A.-M."/>
            <person name="Bernard K."/>
        </authorList>
    </citation>
    <scope>NUCLEOTIDE SEQUENCE [LARGE SCALE GENOMIC DNA]</scope>
    <source>
        <strain evidence="1 2">NML79-0751</strain>
    </source>
</reference>
<dbReference type="EMBL" id="NSJD01000004">
    <property type="protein sequence ID" value="PAT40630.1"/>
    <property type="molecule type" value="Genomic_DNA"/>
</dbReference>
<evidence type="ECO:0000313" key="2">
    <source>
        <dbReference type="Proteomes" id="UP000218644"/>
    </source>
</evidence>
<evidence type="ECO:0000313" key="1">
    <source>
        <dbReference type="EMBL" id="PAT40630.1"/>
    </source>
</evidence>